<reference evidence="13 14" key="1">
    <citation type="submission" date="2019-10" db="EMBL/GenBank/DDBJ databases">
        <title>Gracilibacillus sp. nov. isolated from rice seeds.</title>
        <authorList>
            <person name="He S."/>
        </authorList>
    </citation>
    <scope>NUCLEOTIDE SEQUENCE [LARGE SCALE GENOMIC DNA]</scope>
    <source>
        <strain evidence="13 14">TD8</strain>
    </source>
</reference>
<evidence type="ECO:0000259" key="12">
    <source>
        <dbReference type="Pfam" id="PF02581"/>
    </source>
</evidence>
<evidence type="ECO:0000313" key="14">
    <source>
        <dbReference type="Proteomes" id="UP000480246"/>
    </source>
</evidence>
<feature type="binding site" evidence="9">
    <location>
        <begin position="37"/>
        <end position="41"/>
    </location>
    <ligand>
        <name>4-amino-2-methyl-5-(diphosphooxymethyl)pyrimidine</name>
        <dbReference type="ChEBI" id="CHEBI:57841"/>
    </ligand>
</feature>
<evidence type="ECO:0000256" key="4">
    <source>
        <dbReference type="ARBA" id="ARBA00022842"/>
    </source>
</evidence>
<evidence type="ECO:0000256" key="9">
    <source>
        <dbReference type="HAMAP-Rule" id="MF_00097"/>
    </source>
</evidence>
<dbReference type="OrthoDB" id="9812206at2"/>
<comment type="similarity">
    <text evidence="9 10">Belongs to the thiamine-phosphate synthase family.</text>
</comment>
<feature type="binding site" evidence="9">
    <location>
        <begin position="137"/>
        <end position="139"/>
    </location>
    <ligand>
        <name>2-[(2R,5Z)-2-carboxy-4-methylthiazol-5(2H)-ylidene]ethyl phosphate</name>
        <dbReference type="ChEBI" id="CHEBI:62899"/>
    </ligand>
</feature>
<gene>
    <name evidence="9" type="primary">thiE</name>
    <name evidence="13" type="ORF">F9U64_07270</name>
</gene>
<dbReference type="EC" id="2.5.1.3" evidence="9"/>
<feature type="binding site" evidence="9">
    <location>
        <position position="140"/>
    </location>
    <ligand>
        <name>4-amino-2-methyl-5-(diphosphooxymethyl)pyrimidine</name>
        <dbReference type="ChEBI" id="CHEBI:57841"/>
    </ligand>
</feature>
<proteinExistence type="inferred from homology"/>
<dbReference type="HAMAP" id="MF_00097">
    <property type="entry name" value="TMP_synthase"/>
    <property type="match status" value="1"/>
</dbReference>
<dbReference type="AlphaFoldDB" id="A0A7C8KZA6"/>
<keyword evidence="4 9" id="KW-0460">Magnesium</keyword>
<keyword evidence="5 9" id="KW-0784">Thiamine biosynthesis</keyword>
<keyword evidence="14" id="KW-1185">Reference proteome</keyword>
<evidence type="ECO:0000313" key="13">
    <source>
        <dbReference type="EMBL" id="KAB8137908.1"/>
    </source>
</evidence>
<accession>A0A7C8KZA6</accession>
<dbReference type="GO" id="GO:0005737">
    <property type="term" value="C:cytoplasm"/>
    <property type="evidence" value="ECO:0007669"/>
    <property type="project" value="TreeGrafter"/>
</dbReference>
<comment type="catalytic activity">
    <reaction evidence="6 9 10">
        <text>4-methyl-5-(2-phosphooxyethyl)-thiazole + 4-amino-2-methyl-5-(diphosphooxymethyl)pyrimidine + H(+) = thiamine phosphate + diphosphate</text>
        <dbReference type="Rhea" id="RHEA:22328"/>
        <dbReference type="ChEBI" id="CHEBI:15378"/>
        <dbReference type="ChEBI" id="CHEBI:33019"/>
        <dbReference type="ChEBI" id="CHEBI:37575"/>
        <dbReference type="ChEBI" id="CHEBI:57841"/>
        <dbReference type="ChEBI" id="CHEBI:58296"/>
        <dbReference type="EC" id="2.5.1.3"/>
    </reaction>
</comment>
<name>A0A7C8KZA6_9BACI</name>
<evidence type="ECO:0000256" key="10">
    <source>
        <dbReference type="RuleBase" id="RU003826"/>
    </source>
</evidence>
<keyword evidence="3 9" id="KW-0479">Metal-binding</keyword>
<comment type="catalytic activity">
    <reaction evidence="7 9 10">
        <text>2-(2-carboxy-4-methylthiazol-5-yl)ethyl phosphate + 4-amino-2-methyl-5-(diphosphooxymethyl)pyrimidine + 2 H(+) = thiamine phosphate + CO2 + diphosphate</text>
        <dbReference type="Rhea" id="RHEA:47848"/>
        <dbReference type="ChEBI" id="CHEBI:15378"/>
        <dbReference type="ChEBI" id="CHEBI:16526"/>
        <dbReference type="ChEBI" id="CHEBI:33019"/>
        <dbReference type="ChEBI" id="CHEBI:37575"/>
        <dbReference type="ChEBI" id="CHEBI:57841"/>
        <dbReference type="ChEBI" id="CHEBI:62890"/>
        <dbReference type="EC" id="2.5.1.3"/>
    </reaction>
</comment>
<evidence type="ECO:0000256" key="8">
    <source>
        <dbReference type="ARBA" id="ARBA00047883"/>
    </source>
</evidence>
<dbReference type="PANTHER" id="PTHR20857:SF15">
    <property type="entry name" value="THIAMINE-PHOSPHATE SYNTHASE"/>
    <property type="match status" value="1"/>
</dbReference>
<comment type="function">
    <text evidence="9">Condenses 4-methyl-5-(beta-hydroxyethyl)thiazole monophosphate (THZ-P) and 2-methyl-4-amino-5-hydroxymethyl pyrimidine pyrophosphate (HMP-PP) to form thiamine monophosphate (TMP).</text>
</comment>
<comment type="pathway">
    <text evidence="1 9 11">Cofactor biosynthesis; thiamine diphosphate biosynthesis; thiamine phosphate from 4-amino-2-methyl-5-diphosphomethylpyrimidine and 4-methyl-5-(2-phosphoethyl)-thiazole: step 1/1.</text>
</comment>
<dbReference type="SUPFAM" id="SSF51391">
    <property type="entry name" value="Thiamin phosphate synthase"/>
    <property type="match status" value="1"/>
</dbReference>
<dbReference type="EMBL" id="WEID01000032">
    <property type="protein sequence ID" value="KAB8137908.1"/>
    <property type="molecule type" value="Genomic_DNA"/>
</dbReference>
<keyword evidence="2 9" id="KW-0808">Transferase</keyword>
<protein>
    <recommendedName>
        <fullName evidence="9">Thiamine-phosphate synthase</fullName>
        <shortName evidence="9">TP synthase</shortName>
        <shortName evidence="9">TPS</shortName>
        <ecNumber evidence="9">2.5.1.3</ecNumber>
    </recommendedName>
    <alternativeName>
        <fullName evidence="9">Thiamine-phosphate pyrophosphorylase</fullName>
        <shortName evidence="9">TMP pyrophosphorylase</shortName>
        <shortName evidence="9">TMP-PPase</shortName>
    </alternativeName>
</protein>
<feature type="binding site" evidence="9">
    <location>
        <position position="111"/>
    </location>
    <ligand>
        <name>4-amino-2-methyl-5-(diphosphooxymethyl)pyrimidine</name>
        <dbReference type="ChEBI" id="CHEBI:57841"/>
    </ligand>
</feature>
<comment type="catalytic activity">
    <reaction evidence="8 9 10">
        <text>2-[(2R,5Z)-2-carboxy-4-methylthiazol-5(2H)-ylidene]ethyl phosphate + 4-amino-2-methyl-5-(diphosphooxymethyl)pyrimidine + 2 H(+) = thiamine phosphate + CO2 + diphosphate</text>
        <dbReference type="Rhea" id="RHEA:47844"/>
        <dbReference type="ChEBI" id="CHEBI:15378"/>
        <dbReference type="ChEBI" id="CHEBI:16526"/>
        <dbReference type="ChEBI" id="CHEBI:33019"/>
        <dbReference type="ChEBI" id="CHEBI:37575"/>
        <dbReference type="ChEBI" id="CHEBI:57841"/>
        <dbReference type="ChEBI" id="CHEBI:62899"/>
        <dbReference type="EC" id="2.5.1.3"/>
    </reaction>
</comment>
<evidence type="ECO:0000256" key="7">
    <source>
        <dbReference type="ARBA" id="ARBA00047851"/>
    </source>
</evidence>
<feature type="binding site" evidence="9">
    <location>
        <position position="73"/>
    </location>
    <ligand>
        <name>Mg(2+)</name>
        <dbReference type="ChEBI" id="CHEBI:18420"/>
    </ligand>
</feature>
<evidence type="ECO:0000256" key="1">
    <source>
        <dbReference type="ARBA" id="ARBA00005165"/>
    </source>
</evidence>
<feature type="domain" description="Thiamine phosphate synthase/TenI" evidence="12">
    <location>
        <begin position="8"/>
        <end position="192"/>
    </location>
</feature>
<dbReference type="NCBIfam" id="TIGR00693">
    <property type="entry name" value="thiE"/>
    <property type="match status" value="1"/>
</dbReference>
<evidence type="ECO:0000256" key="3">
    <source>
        <dbReference type="ARBA" id="ARBA00022723"/>
    </source>
</evidence>
<dbReference type="FunFam" id="3.20.20.70:FF:000096">
    <property type="entry name" value="Thiamine-phosphate synthase"/>
    <property type="match status" value="1"/>
</dbReference>
<dbReference type="RefSeq" id="WP_153402342.1">
    <property type="nucleotide sequence ID" value="NZ_ML762427.1"/>
</dbReference>
<dbReference type="CDD" id="cd00564">
    <property type="entry name" value="TMP_TenI"/>
    <property type="match status" value="1"/>
</dbReference>
<dbReference type="UniPathway" id="UPA00060">
    <property type="reaction ID" value="UER00141"/>
</dbReference>
<evidence type="ECO:0000256" key="6">
    <source>
        <dbReference type="ARBA" id="ARBA00047334"/>
    </source>
</evidence>
<dbReference type="Proteomes" id="UP000480246">
    <property type="component" value="Unassembled WGS sequence"/>
</dbReference>
<dbReference type="InterPro" id="IPR013785">
    <property type="entry name" value="Aldolase_TIM"/>
</dbReference>
<evidence type="ECO:0000256" key="11">
    <source>
        <dbReference type="RuleBase" id="RU004253"/>
    </source>
</evidence>
<evidence type="ECO:0000256" key="5">
    <source>
        <dbReference type="ARBA" id="ARBA00022977"/>
    </source>
</evidence>
<dbReference type="Gene3D" id="3.20.20.70">
    <property type="entry name" value="Aldolase class I"/>
    <property type="match status" value="1"/>
</dbReference>
<sequence>MNRELLQVYFIMGSNNTNRDPLAVLEEALQGGITIFQFREKGAGALIGEEKRTLASKMKELCHRYNVPFIVNDEVDLAIEIEADGIHVGQDDEPLIQLKQRCPDNWIFGVSATNEKEARQAIKDGADYIGVGPIYGTATKEDAKQPIGVEGLAGIRAIAGDIPIVAIGGIKLGHVLRLRKAGADGVSVISAISQVEKPRQTAELFKKYNQYIPSYSINAE</sequence>
<comment type="caution">
    <text evidence="13">The sequence shown here is derived from an EMBL/GenBank/DDBJ whole genome shotgun (WGS) entry which is preliminary data.</text>
</comment>
<dbReference type="GO" id="GO:0009229">
    <property type="term" value="P:thiamine diphosphate biosynthetic process"/>
    <property type="evidence" value="ECO:0007669"/>
    <property type="project" value="UniProtKB-UniRule"/>
</dbReference>
<dbReference type="InterPro" id="IPR036206">
    <property type="entry name" value="ThiamineP_synth_sf"/>
</dbReference>
<dbReference type="GO" id="GO:0009228">
    <property type="term" value="P:thiamine biosynthetic process"/>
    <property type="evidence" value="ECO:0007669"/>
    <property type="project" value="UniProtKB-KW"/>
</dbReference>
<dbReference type="GO" id="GO:0000287">
    <property type="term" value="F:magnesium ion binding"/>
    <property type="evidence" value="ECO:0007669"/>
    <property type="project" value="UniProtKB-UniRule"/>
</dbReference>
<dbReference type="Pfam" id="PF02581">
    <property type="entry name" value="TMP-TENI"/>
    <property type="match status" value="1"/>
</dbReference>
<dbReference type="InterPro" id="IPR022998">
    <property type="entry name" value="ThiamineP_synth_TenI"/>
</dbReference>
<evidence type="ECO:0000256" key="2">
    <source>
        <dbReference type="ARBA" id="ARBA00022679"/>
    </source>
</evidence>
<feature type="binding site" evidence="9">
    <location>
        <position position="169"/>
    </location>
    <ligand>
        <name>2-[(2R,5Z)-2-carboxy-4-methylthiazol-5(2H)-ylidene]ethyl phosphate</name>
        <dbReference type="ChEBI" id="CHEBI:62899"/>
    </ligand>
</feature>
<feature type="binding site" evidence="9">
    <location>
        <position position="92"/>
    </location>
    <ligand>
        <name>Mg(2+)</name>
        <dbReference type="ChEBI" id="CHEBI:18420"/>
    </ligand>
</feature>
<comment type="cofactor">
    <cofactor evidence="9">
        <name>Mg(2+)</name>
        <dbReference type="ChEBI" id="CHEBI:18420"/>
    </cofactor>
    <text evidence="9">Binds 1 Mg(2+) ion per subunit.</text>
</comment>
<dbReference type="PANTHER" id="PTHR20857">
    <property type="entry name" value="THIAMINE-PHOSPHATE PYROPHOSPHORYLASE"/>
    <property type="match status" value="1"/>
</dbReference>
<dbReference type="InterPro" id="IPR034291">
    <property type="entry name" value="TMP_synthase"/>
</dbReference>
<feature type="binding site" evidence="9">
    <location>
        <position position="72"/>
    </location>
    <ligand>
        <name>4-amino-2-methyl-5-(diphosphooxymethyl)pyrimidine</name>
        <dbReference type="ChEBI" id="CHEBI:57841"/>
    </ligand>
</feature>
<organism evidence="13 14">
    <name type="scientific">Gracilibacillus oryzae</name>
    <dbReference type="NCBI Taxonomy" id="1672701"/>
    <lineage>
        <taxon>Bacteria</taxon>
        <taxon>Bacillati</taxon>
        <taxon>Bacillota</taxon>
        <taxon>Bacilli</taxon>
        <taxon>Bacillales</taxon>
        <taxon>Bacillaceae</taxon>
        <taxon>Gracilibacillus</taxon>
    </lineage>
</organism>
<dbReference type="GO" id="GO:0004789">
    <property type="term" value="F:thiamine-phosphate diphosphorylase activity"/>
    <property type="evidence" value="ECO:0007669"/>
    <property type="project" value="UniProtKB-UniRule"/>
</dbReference>
<feature type="binding site" evidence="9">
    <location>
        <begin position="189"/>
        <end position="190"/>
    </location>
    <ligand>
        <name>2-[(2R,5Z)-2-carboxy-4-methylthiazol-5(2H)-ylidene]ethyl phosphate</name>
        <dbReference type="ChEBI" id="CHEBI:62899"/>
    </ligand>
</feature>